<dbReference type="AlphaFoldDB" id="A0A9P9EJ12"/>
<sequence>SYEDVRDSRDILQSLRLPMELVLEILEYARYWPCQRFGIQHPVRVGAGPSDDPVKLCLDAGVLTPGYIDSFRGENPKIKEIIWDIRSRDQGWTSEGTEGTFRSSSWLEVSILRPGSDSITNTPIRDEYVGTYTISPETFNRDTRFRDWRLVARPDDIDREHQNMDPNYSWHLQSNRVAHQIEHYRVLCSTENGEFVGNEGTGDGHGFLQSIQPGDRILVWARARYAGWQCNVDSLTITVYYGF</sequence>
<dbReference type="Proteomes" id="UP000700596">
    <property type="component" value="Unassembled WGS sequence"/>
</dbReference>
<organism evidence="1 2">
    <name type="scientific">Dendryphion nanum</name>
    <dbReference type="NCBI Taxonomy" id="256645"/>
    <lineage>
        <taxon>Eukaryota</taxon>
        <taxon>Fungi</taxon>
        <taxon>Dikarya</taxon>
        <taxon>Ascomycota</taxon>
        <taxon>Pezizomycotina</taxon>
        <taxon>Dothideomycetes</taxon>
        <taxon>Pleosporomycetidae</taxon>
        <taxon>Pleosporales</taxon>
        <taxon>Torulaceae</taxon>
        <taxon>Dendryphion</taxon>
    </lineage>
</organism>
<feature type="non-terminal residue" evidence="1">
    <location>
        <position position="1"/>
    </location>
</feature>
<dbReference type="OrthoDB" id="66095at2759"/>
<feature type="non-terminal residue" evidence="1">
    <location>
        <position position="243"/>
    </location>
</feature>
<evidence type="ECO:0000313" key="2">
    <source>
        <dbReference type="Proteomes" id="UP000700596"/>
    </source>
</evidence>
<gene>
    <name evidence="1" type="ORF">B0J11DRAFT_399971</name>
</gene>
<keyword evidence="2" id="KW-1185">Reference proteome</keyword>
<accession>A0A9P9EJ12</accession>
<proteinExistence type="predicted"/>
<evidence type="ECO:0000313" key="1">
    <source>
        <dbReference type="EMBL" id="KAH7137931.1"/>
    </source>
</evidence>
<reference evidence="1" key="1">
    <citation type="journal article" date="2021" name="Nat. Commun.">
        <title>Genetic determinants of endophytism in the Arabidopsis root mycobiome.</title>
        <authorList>
            <person name="Mesny F."/>
            <person name="Miyauchi S."/>
            <person name="Thiergart T."/>
            <person name="Pickel B."/>
            <person name="Atanasova L."/>
            <person name="Karlsson M."/>
            <person name="Huettel B."/>
            <person name="Barry K.W."/>
            <person name="Haridas S."/>
            <person name="Chen C."/>
            <person name="Bauer D."/>
            <person name="Andreopoulos W."/>
            <person name="Pangilinan J."/>
            <person name="LaButti K."/>
            <person name="Riley R."/>
            <person name="Lipzen A."/>
            <person name="Clum A."/>
            <person name="Drula E."/>
            <person name="Henrissat B."/>
            <person name="Kohler A."/>
            <person name="Grigoriev I.V."/>
            <person name="Martin F.M."/>
            <person name="Hacquard S."/>
        </authorList>
    </citation>
    <scope>NUCLEOTIDE SEQUENCE</scope>
    <source>
        <strain evidence="1">MPI-CAGE-CH-0243</strain>
    </source>
</reference>
<dbReference type="EMBL" id="JAGMWT010000001">
    <property type="protein sequence ID" value="KAH7137931.1"/>
    <property type="molecule type" value="Genomic_DNA"/>
</dbReference>
<name>A0A9P9EJ12_9PLEO</name>
<protein>
    <submittedName>
        <fullName evidence="1">Uncharacterized protein</fullName>
    </submittedName>
</protein>
<comment type="caution">
    <text evidence="1">The sequence shown here is derived from an EMBL/GenBank/DDBJ whole genome shotgun (WGS) entry which is preliminary data.</text>
</comment>